<keyword evidence="3 7" id="KW-0812">Transmembrane</keyword>
<dbReference type="InterPro" id="IPR032692">
    <property type="entry name" value="YccS_N"/>
</dbReference>
<evidence type="ECO:0000256" key="5">
    <source>
        <dbReference type="ARBA" id="ARBA00023136"/>
    </source>
</evidence>
<feature type="transmembrane region" description="Helical" evidence="7">
    <location>
        <begin position="20"/>
        <end position="38"/>
    </location>
</feature>
<reference evidence="10 11" key="1">
    <citation type="submission" date="2023-04" db="EMBL/GenBank/DDBJ databases">
        <title>Halomonas strains isolated from rhizosphere soil.</title>
        <authorList>
            <person name="Xu L."/>
            <person name="Sun J.-Q."/>
        </authorList>
    </citation>
    <scope>NUCLEOTIDE SEQUENCE [LARGE SCALE GENOMIC DNA]</scope>
    <source>
        <strain evidence="10 11">LN1S58</strain>
    </source>
</reference>
<protein>
    <submittedName>
        <fullName evidence="10">YccS family putative transporter</fullName>
    </submittedName>
</protein>
<evidence type="ECO:0000256" key="6">
    <source>
        <dbReference type="ARBA" id="ARBA00043993"/>
    </source>
</evidence>
<feature type="transmembrane region" description="Helical" evidence="7">
    <location>
        <begin position="95"/>
        <end position="112"/>
    </location>
</feature>
<comment type="similarity">
    <text evidence="6">Belongs to the YccS/YhfK family.</text>
</comment>
<evidence type="ECO:0000259" key="8">
    <source>
        <dbReference type="Pfam" id="PF12805"/>
    </source>
</evidence>
<keyword evidence="11" id="KW-1185">Reference proteome</keyword>
<dbReference type="Pfam" id="PF12805">
    <property type="entry name" value="FUSC-like"/>
    <property type="match status" value="1"/>
</dbReference>
<feature type="transmembrane region" description="Helical" evidence="7">
    <location>
        <begin position="70"/>
        <end position="89"/>
    </location>
</feature>
<proteinExistence type="inferred from homology"/>
<feature type="transmembrane region" description="Helical" evidence="7">
    <location>
        <begin position="150"/>
        <end position="170"/>
    </location>
</feature>
<dbReference type="PANTHER" id="PTHR30509:SF8">
    <property type="entry name" value="INNER MEMBRANE PROTEIN YCCS"/>
    <property type="match status" value="1"/>
</dbReference>
<dbReference type="NCBIfam" id="TIGR01667">
    <property type="entry name" value="YCCS_YHFK"/>
    <property type="match status" value="1"/>
</dbReference>
<evidence type="ECO:0000313" key="10">
    <source>
        <dbReference type="EMBL" id="MDI5935102.1"/>
    </source>
</evidence>
<comment type="caution">
    <text evidence="10">The sequence shown here is derived from an EMBL/GenBank/DDBJ whole genome shotgun (WGS) entry which is preliminary data.</text>
</comment>
<evidence type="ECO:0000256" key="2">
    <source>
        <dbReference type="ARBA" id="ARBA00022475"/>
    </source>
</evidence>
<evidence type="ECO:0000256" key="4">
    <source>
        <dbReference type="ARBA" id="ARBA00022989"/>
    </source>
</evidence>
<evidence type="ECO:0000256" key="7">
    <source>
        <dbReference type="SAM" id="Phobius"/>
    </source>
</evidence>
<dbReference type="NCBIfam" id="TIGR01666">
    <property type="entry name" value="YCCS"/>
    <property type="match status" value="1"/>
</dbReference>
<dbReference type="EMBL" id="JASCQO010000041">
    <property type="protein sequence ID" value="MDI5935102.1"/>
    <property type="molecule type" value="Genomic_DNA"/>
</dbReference>
<organism evidence="10 11">
    <name type="scientific">Halomonas kalidii</name>
    <dbReference type="NCBI Taxonomy" id="3043293"/>
    <lineage>
        <taxon>Bacteria</taxon>
        <taxon>Pseudomonadati</taxon>
        <taxon>Pseudomonadota</taxon>
        <taxon>Gammaproteobacteria</taxon>
        <taxon>Oceanospirillales</taxon>
        <taxon>Halomonadaceae</taxon>
        <taxon>Halomonas</taxon>
    </lineage>
</organism>
<sequence length="720" mass="79604">MPSTPLSQALRHLWTLEPFAYSLRVFIALAGVMVLCWWRGDMASLIPLFLGIIASALAETDDNWQDRLRALLVTLGCFTVAALAVELLFDRPWLFATGLALSTFAMTMLGAVNQRYATIASATLILAIYTMIGLEQRGGAALDELWHEPALLVAGAAWYGAISVMWCALFSRQPLKQALAQVFRELARYLVLKSALFEPLRDLDVEARRLALARQNGRVVEALNQAKEMLFRRLPGQRDGGKLDRYLHLYFIAQDIHERASSTHYPYVDLAAAFFHHDVLFRAQRLLDQQGRACKALSRALLLNRSFDHAQSGRALEDLDASVAHLRAQGRPEWRDLLHSLEALVANLATLERALAGAQQPEPKGGDDTLYDRTPRGVKEVRERILAQLTPGSPVFRHALRLTVTLVTGYGVLHLIHPTQGYWILLTSVFVCRPSFGATRRFLWQRIQGTVLGLLAGWALITLFPAPLVQAAIAVFAGVAFFALRSRHYTLATASITLMVLCCFNQVGDGFGLIWPRLFDTLLGAGIAGLAVLLILPDWQGRRLHRQAAAALAANRAYLGAILDQYDQGKRDDLGYRLARRNAHNADAELSTLLGNVLQEPGPFRKDADTGLRFLLHSHTLLNYLSTLGAHRGEGEGMRDAPIGELATAIEASLERLARGLDRREPVAGEDEAFGMLTARLERLAGEETQGARRLLQTQLALIGRQLGPLREAATQLVAR</sequence>
<dbReference type="InterPro" id="IPR010019">
    <property type="entry name" value="Integral_membrane_YccS"/>
</dbReference>
<dbReference type="Pfam" id="PF13515">
    <property type="entry name" value="FUSC_2"/>
    <property type="match status" value="1"/>
</dbReference>
<feature type="domain" description="Integral membrane protein YccS N-terminal" evidence="8">
    <location>
        <begin position="71"/>
        <end position="354"/>
    </location>
</feature>
<feature type="domain" description="Integral membrane bound transporter" evidence="9">
    <location>
        <begin position="411"/>
        <end position="528"/>
    </location>
</feature>
<dbReference type="PANTHER" id="PTHR30509">
    <property type="entry name" value="P-HYDROXYBENZOIC ACID EFFLUX PUMP SUBUNIT-RELATED"/>
    <property type="match status" value="1"/>
</dbReference>
<gene>
    <name evidence="10" type="primary">yccS</name>
    <name evidence="10" type="ORF">QLQ84_15000</name>
</gene>
<evidence type="ECO:0000259" key="9">
    <source>
        <dbReference type="Pfam" id="PF13515"/>
    </source>
</evidence>
<name>A0ABT6VPC6_9GAMM</name>
<dbReference type="RefSeq" id="WP_282722559.1">
    <property type="nucleotide sequence ID" value="NZ_JASCQO010000041.1"/>
</dbReference>
<dbReference type="Proteomes" id="UP001244242">
    <property type="component" value="Unassembled WGS sequence"/>
</dbReference>
<feature type="transmembrane region" description="Helical" evidence="7">
    <location>
        <begin position="119"/>
        <end position="138"/>
    </location>
</feature>
<comment type="subcellular location">
    <subcellularLocation>
        <location evidence="1">Cell membrane</location>
        <topology evidence="1">Multi-pass membrane protein</topology>
    </subcellularLocation>
</comment>
<evidence type="ECO:0000313" key="11">
    <source>
        <dbReference type="Proteomes" id="UP001244242"/>
    </source>
</evidence>
<accession>A0ABT6VPC6</accession>
<keyword evidence="5 7" id="KW-0472">Membrane</keyword>
<keyword evidence="4 7" id="KW-1133">Transmembrane helix</keyword>
<evidence type="ECO:0000256" key="3">
    <source>
        <dbReference type="ARBA" id="ARBA00022692"/>
    </source>
</evidence>
<dbReference type="InterPro" id="IPR010020">
    <property type="entry name" value="Integral_membrane_YCCS_YHJK"/>
</dbReference>
<feature type="transmembrane region" description="Helical" evidence="7">
    <location>
        <begin position="514"/>
        <end position="536"/>
    </location>
</feature>
<evidence type="ECO:0000256" key="1">
    <source>
        <dbReference type="ARBA" id="ARBA00004651"/>
    </source>
</evidence>
<dbReference type="InterPro" id="IPR049453">
    <property type="entry name" value="Memb_transporter_dom"/>
</dbReference>
<keyword evidence="2" id="KW-1003">Cell membrane</keyword>